<dbReference type="InterPro" id="IPR036249">
    <property type="entry name" value="Thioredoxin-like_sf"/>
</dbReference>
<protein>
    <submittedName>
        <fullName evidence="2">Uncharacterized protein</fullName>
    </submittedName>
</protein>
<dbReference type="AlphaFoldDB" id="A0A1R1MLE9"/>
<evidence type="ECO:0000313" key="3">
    <source>
        <dbReference type="Proteomes" id="UP000187408"/>
    </source>
</evidence>
<dbReference type="SUPFAM" id="SSF52833">
    <property type="entry name" value="Thioredoxin-like"/>
    <property type="match status" value="1"/>
</dbReference>
<accession>A0A1R1MLE9</accession>
<gene>
    <name evidence="2" type="ORF">BLW93_04610</name>
</gene>
<evidence type="ECO:0000313" key="2">
    <source>
        <dbReference type="EMBL" id="OMH40579.1"/>
    </source>
</evidence>
<dbReference type="OrthoDB" id="12976at2"/>
<dbReference type="Gene3D" id="3.40.30.10">
    <property type="entry name" value="Glutaredoxin"/>
    <property type="match status" value="1"/>
</dbReference>
<name>A0A1R1MLE9_9BACT</name>
<comment type="caution">
    <text evidence="2">The sequence shown here is derived from an EMBL/GenBank/DDBJ whole genome shotgun (WGS) entry which is preliminary data.</text>
</comment>
<feature type="chain" id="PRO_5012345039" evidence="1">
    <location>
        <begin position="21"/>
        <end position="300"/>
    </location>
</feature>
<organism evidence="2 3">
    <name type="scientific">Desulfurobacterium indicum</name>
    <dbReference type="NCBI Taxonomy" id="1914305"/>
    <lineage>
        <taxon>Bacteria</taxon>
        <taxon>Pseudomonadati</taxon>
        <taxon>Aquificota</taxon>
        <taxon>Aquificia</taxon>
        <taxon>Desulfurobacteriales</taxon>
        <taxon>Desulfurobacteriaceae</taxon>
        <taxon>Desulfurobacterium</taxon>
    </lineage>
</organism>
<dbReference type="PROSITE" id="PS51257">
    <property type="entry name" value="PROKAR_LIPOPROTEIN"/>
    <property type="match status" value="1"/>
</dbReference>
<proteinExistence type="predicted"/>
<dbReference type="EMBL" id="MOEN01000013">
    <property type="protein sequence ID" value="OMH40579.1"/>
    <property type="molecule type" value="Genomic_DNA"/>
</dbReference>
<evidence type="ECO:0000256" key="1">
    <source>
        <dbReference type="SAM" id="SignalP"/>
    </source>
</evidence>
<sequence>MRRLIYLFLAVAATTSFSCAQTQTAQTDTANSKNVKTLIKKMFGHAGGKNLELVDVEPTNKTVTLRAYKLKFKDKAGSRYIYGYVWMTDNGKNMALKLYKFDSETKGGMPLASVIEPKVREKMIKTDLSWFKNILKELDKNNIPHVVGNGNKIIYIVWDVYCPFCYQNFSKVAESLKKGIKLVFVPLPVHGERSIKGFVYYTYLARKEGAQKAMGHIFMRGNGNFMKFNQSLAEEVNKNYNKIPEKERKELEKFYTKIRSDLLKKGINATPTIIYIPPGENNKGYIHRGFIPFDQLLKMK</sequence>
<dbReference type="STRING" id="1914305.BLW93_04610"/>
<dbReference type="CDD" id="cd02972">
    <property type="entry name" value="DsbA_family"/>
    <property type="match status" value="1"/>
</dbReference>
<keyword evidence="3" id="KW-1185">Reference proteome</keyword>
<dbReference type="Proteomes" id="UP000187408">
    <property type="component" value="Unassembled WGS sequence"/>
</dbReference>
<feature type="signal peptide" evidence="1">
    <location>
        <begin position="1"/>
        <end position="20"/>
    </location>
</feature>
<keyword evidence="1" id="KW-0732">Signal</keyword>
<reference evidence="2 3" key="1">
    <citation type="submission" date="2016-10" db="EMBL/GenBank/DDBJ databases">
        <title>Genome sequence of a sulfur-reducing bacterium Desulfurobacterium indicum K6013.</title>
        <authorList>
            <person name="Cao J."/>
            <person name="Shao Z."/>
            <person name="Alain K."/>
            <person name="Jebbar M."/>
        </authorList>
    </citation>
    <scope>NUCLEOTIDE SEQUENCE [LARGE SCALE GENOMIC DNA]</scope>
    <source>
        <strain evidence="2 3">K6013</strain>
    </source>
</reference>
<dbReference type="RefSeq" id="WP_076712934.1">
    <property type="nucleotide sequence ID" value="NZ_MOEN01000013.1"/>
</dbReference>